<protein>
    <recommendedName>
        <fullName evidence="4">non-specific serine/threonine protein kinase</fullName>
        <ecNumber evidence="4">2.7.11.1</ecNumber>
    </recommendedName>
</protein>
<keyword evidence="9" id="KW-0808">Transferase</keyword>
<dbReference type="FunFam" id="3.80.10.10:FF:000288">
    <property type="entry name" value="LRR receptor-like serine/threonine-protein kinase EFR"/>
    <property type="match status" value="1"/>
</dbReference>
<evidence type="ECO:0000256" key="5">
    <source>
        <dbReference type="ARBA" id="ARBA00022475"/>
    </source>
</evidence>
<comment type="subcellular location">
    <subcellularLocation>
        <location evidence="1">Cell membrane</location>
        <topology evidence="1">Single-pass membrane protein</topology>
    </subcellularLocation>
    <subcellularLocation>
        <location evidence="2">Membrane</location>
        <topology evidence="2">Single-pass type I membrane protein</topology>
    </subcellularLocation>
</comment>
<dbReference type="Gene3D" id="3.80.10.10">
    <property type="entry name" value="Ribonuclease Inhibitor"/>
    <property type="match status" value="4"/>
</dbReference>
<dbReference type="PROSITE" id="PS51450">
    <property type="entry name" value="LRR"/>
    <property type="match status" value="1"/>
</dbReference>
<evidence type="ECO:0000256" key="15">
    <source>
        <dbReference type="ARBA" id="ARBA00022840"/>
    </source>
</evidence>
<evidence type="ECO:0000256" key="1">
    <source>
        <dbReference type="ARBA" id="ARBA00004162"/>
    </source>
</evidence>
<dbReference type="InterPro" id="IPR011009">
    <property type="entry name" value="Kinase-like_dom_sf"/>
</dbReference>
<dbReference type="FunFam" id="3.80.10.10:FF:000095">
    <property type="entry name" value="LRR receptor-like serine/threonine-protein kinase GSO1"/>
    <property type="match status" value="1"/>
</dbReference>
<dbReference type="Gene3D" id="1.10.510.10">
    <property type="entry name" value="Transferase(Phosphotransferase) domain 1"/>
    <property type="match status" value="1"/>
</dbReference>
<dbReference type="Pfam" id="PF00560">
    <property type="entry name" value="LRR_1"/>
    <property type="match status" value="4"/>
</dbReference>
<keyword evidence="5" id="KW-1003">Cell membrane</keyword>
<keyword evidence="7" id="KW-0597">Phosphoprotein</keyword>
<dbReference type="Pfam" id="PF00069">
    <property type="entry name" value="Pkinase"/>
    <property type="match status" value="1"/>
</dbReference>
<dbReference type="InterPro" id="IPR000719">
    <property type="entry name" value="Prot_kinase_dom"/>
</dbReference>
<evidence type="ECO:0000313" key="27">
    <source>
        <dbReference type="Proteomes" id="UP001634007"/>
    </source>
</evidence>
<dbReference type="SMART" id="SM00369">
    <property type="entry name" value="LRR_TYP"/>
    <property type="match status" value="7"/>
</dbReference>
<name>A0ABD3KJU8_EUCGL</name>
<dbReference type="InterPro" id="IPR008271">
    <property type="entry name" value="Ser/Thr_kinase_AS"/>
</dbReference>
<evidence type="ECO:0000256" key="19">
    <source>
        <dbReference type="ARBA" id="ARBA00023180"/>
    </source>
</evidence>
<comment type="similarity">
    <text evidence="3">Belongs to the protein kinase superfamily. Ser/Thr protein kinase family.</text>
</comment>
<sequence>MELAHFSFVQLQPCCFLLCLVLASCLVLVSSTTNETDKLALLAFKAAIKDPYLVLDSWNNTIGFCHWYGVRCGLRHQRVTVLDLSSLGLSGSISPYIGNLSFLSEIYLPNNGLVGEIPPQIGRLRYLRVLQLDNNSLAGEIPRNMSSWAKLEFVSIDSNQLTGEIPPELGSLSKLGYLSFYKNALSGNLPSSFGNLSSLYGLHLGSNNLGGSIPKVLGCLTNLQVITFGDNRLSSTIPSSLLNLSSLVWFDVASNRMLGSFPVDLGLMLPNIQVFSVGLNQFEGPIPSSISNWTNLEYIELGSNKLSGKVPSFRNMPRLWHFSISHNELGSGNSEDLSFVCSLTNYTRLKSFIIGQNRLGGALPKCIGNFSSTLKSFKAYENLMFGKIPREIGNLVNLEVLCMDVNKFSSEIPPNIGNLQNLVILSLGRNNLRGTIPTSLGNLTKLIGLILGQNNFHGQIPSHLSKCQSLQWLDLSSNNLSSTIPPQLIGLSSITIFLNLSCNRLSGVLPLEVGNLRTLTELDIFDNMLVGEIPNSLGDCIGLTLLRMGGNFFNGSIPQSIRLLGGIEELDLSRNNLSGQIPEFLVLFHSLEVLNLSYNSFEGMLPCEGVFKNANMTSILGNDALCGGLPAFHLPECVSKSSKRRKIYILVSLACIIFGILGITLTLVFLYLCWLKKKVKEPISTSMEDSWPYISYRALLKATDGFSSMNLIGVGSFGSVYKGIIEENGTAVAVKVLHLVHRGALKSFMAECEALKNTRHRNLLKILTICSGIDYRQNDFKALVYEYMENGSLERWLHPNPTPSHRNEPTQKLNFFHRINVAIDVALALDYLHHQCHIPIVHCDLKPGNILLDADMVAHVGDFGLAKFLLGSSNDTIANQMSSFGIRGTIGYAPPEYAMGCEVSREGDIYSYGILLLEMFTGLSPTDDIFRDNLTLHSFVAEALPERAMEITDHILLQERENHLSTNSHWHWLSKSDGIFQECLVTVYNIGVTCSDEMPVRRMSISGAANQLQKIREKLFPRGLHGQK</sequence>
<feature type="chain" id="PRO_5044856841" description="non-specific serine/threonine protein kinase" evidence="24">
    <location>
        <begin position="32"/>
        <end position="1028"/>
    </location>
</feature>
<evidence type="ECO:0000256" key="24">
    <source>
        <dbReference type="SAM" id="SignalP"/>
    </source>
</evidence>
<dbReference type="InterPro" id="IPR032675">
    <property type="entry name" value="LRR_dom_sf"/>
</dbReference>
<evidence type="ECO:0000256" key="23">
    <source>
        <dbReference type="SAM" id="Phobius"/>
    </source>
</evidence>
<keyword evidence="19" id="KW-0325">Glycoprotein</keyword>
<keyword evidence="10 23" id="KW-0812">Transmembrane</keyword>
<gene>
    <name evidence="26" type="ORF">ACJRO7_021439</name>
</gene>
<keyword evidence="13 22" id="KW-0547">Nucleotide-binding</keyword>
<evidence type="ECO:0000256" key="20">
    <source>
        <dbReference type="ARBA" id="ARBA00047899"/>
    </source>
</evidence>
<evidence type="ECO:0000259" key="25">
    <source>
        <dbReference type="PROSITE" id="PS50011"/>
    </source>
</evidence>
<keyword evidence="18" id="KW-0675">Receptor</keyword>
<dbReference type="GO" id="GO:0005886">
    <property type="term" value="C:plasma membrane"/>
    <property type="evidence" value="ECO:0007669"/>
    <property type="project" value="UniProtKB-SubCell"/>
</dbReference>
<proteinExistence type="inferred from homology"/>
<evidence type="ECO:0000256" key="4">
    <source>
        <dbReference type="ARBA" id="ARBA00012513"/>
    </source>
</evidence>
<dbReference type="Pfam" id="PF08263">
    <property type="entry name" value="LRRNT_2"/>
    <property type="match status" value="1"/>
</dbReference>
<dbReference type="Proteomes" id="UP001634007">
    <property type="component" value="Unassembled WGS sequence"/>
</dbReference>
<comment type="caution">
    <text evidence="26">The sequence shown here is derived from an EMBL/GenBank/DDBJ whole genome shotgun (WGS) entry which is preliminary data.</text>
</comment>
<dbReference type="FunFam" id="3.30.200.20:FF:000432">
    <property type="entry name" value="LRR receptor-like serine/threonine-protein kinase EFR"/>
    <property type="match status" value="1"/>
</dbReference>
<dbReference type="FunFam" id="1.10.510.10:FF:000358">
    <property type="entry name" value="Putative leucine-rich repeat receptor-like serine/threonine-protein kinase"/>
    <property type="match status" value="1"/>
</dbReference>
<dbReference type="InterPro" id="IPR001611">
    <property type="entry name" value="Leu-rich_rpt"/>
</dbReference>
<evidence type="ECO:0000256" key="8">
    <source>
        <dbReference type="ARBA" id="ARBA00022614"/>
    </source>
</evidence>
<comment type="catalytic activity">
    <reaction evidence="21">
        <text>L-seryl-[protein] + ATP = O-phospho-L-seryl-[protein] + ADP + H(+)</text>
        <dbReference type="Rhea" id="RHEA:17989"/>
        <dbReference type="Rhea" id="RHEA-COMP:9863"/>
        <dbReference type="Rhea" id="RHEA-COMP:11604"/>
        <dbReference type="ChEBI" id="CHEBI:15378"/>
        <dbReference type="ChEBI" id="CHEBI:29999"/>
        <dbReference type="ChEBI" id="CHEBI:30616"/>
        <dbReference type="ChEBI" id="CHEBI:83421"/>
        <dbReference type="ChEBI" id="CHEBI:456216"/>
        <dbReference type="EC" id="2.7.11.1"/>
    </reaction>
</comment>
<evidence type="ECO:0000256" key="17">
    <source>
        <dbReference type="ARBA" id="ARBA00023136"/>
    </source>
</evidence>
<dbReference type="InterPro" id="IPR017441">
    <property type="entry name" value="Protein_kinase_ATP_BS"/>
</dbReference>
<keyword evidence="15 22" id="KW-0067">ATP-binding</keyword>
<dbReference type="GO" id="GO:0004674">
    <property type="term" value="F:protein serine/threonine kinase activity"/>
    <property type="evidence" value="ECO:0007669"/>
    <property type="project" value="UniProtKB-KW"/>
</dbReference>
<evidence type="ECO:0000256" key="11">
    <source>
        <dbReference type="ARBA" id="ARBA00022729"/>
    </source>
</evidence>
<organism evidence="26 27">
    <name type="scientific">Eucalyptus globulus</name>
    <name type="common">Tasmanian blue gum</name>
    <dbReference type="NCBI Taxonomy" id="34317"/>
    <lineage>
        <taxon>Eukaryota</taxon>
        <taxon>Viridiplantae</taxon>
        <taxon>Streptophyta</taxon>
        <taxon>Embryophyta</taxon>
        <taxon>Tracheophyta</taxon>
        <taxon>Spermatophyta</taxon>
        <taxon>Magnoliopsida</taxon>
        <taxon>eudicotyledons</taxon>
        <taxon>Gunneridae</taxon>
        <taxon>Pentapetalae</taxon>
        <taxon>rosids</taxon>
        <taxon>malvids</taxon>
        <taxon>Myrtales</taxon>
        <taxon>Myrtaceae</taxon>
        <taxon>Myrtoideae</taxon>
        <taxon>Eucalypteae</taxon>
        <taxon>Eucalyptus</taxon>
    </lineage>
</organism>
<dbReference type="PANTHER" id="PTHR45974:SF283">
    <property type="entry name" value="LEUCINE-RICH REPEAT PROTEIN KINASE FAMILY PROTEIN"/>
    <property type="match status" value="1"/>
</dbReference>
<dbReference type="PROSITE" id="PS00107">
    <property type="entry name" value="PROTEIN_KINASE_ATP"/>
    <property type="match status" value="1"/>
</dbReference>
<keyword evidence="16 23" id="KW-1133">Transmembrane helix</keyword>
<keyword evidence="17 23" id="KW-0472">Membrane</keyword>
<comment type="catalytic activity">
    <reaction evidence="20">
        <text>L-threonyl-[protein] + ATP = O-phospho-L-threonyl-[protein] + ADP + H(+)</text>
        <dbReference type="Rhea" id="RHEA:46608"/>
        <dbReference type="Rhea" id="RHEA-COMP:11060"/>
        <dbReference type="Rhea" id="RHEA-COMP:11605"/>
        <dbReference type="ChEBI" id="CHEBI:15378"/>
        <dbReference type="ChEBI" id="CHEBI:30013"/>
        <dbReference type="ChEBI" id="CHEBI:30616"/>
        <dbReference type="ChEBI" id="CHEBI:61977"/>
        <dbReference type="ChEBI" id="CHEBI:456216"/>
        <dbReference type="EC" id="2.7.11.1"/>
    </reaction>
</comment>
<evidence type="ECO:0000256" key="7">
    <source>
        <dbReference type="ARBA" id="ARBA00022553"/>
    </source>
</evidence>
<keyword evidence="12" id="KW-0677">Repeat</keyword>
<dbReference type="InterPro" id="IPR003591">
    <property type="entry name" value="Leu-rich_rpt_typical-subtyp"/>
</dbReference>
<dbReference type="EMBL" id="JBJKBG010000005">
    <property type="protein sequence ID" value="KAL3740161.1"/>
    <property type="molecule type" value="Genomic_DNA"/>
</dbReference>
<evidence type="ECO:0000256" key="10">
    <source>
        <dbReference type="ARBA" id="ARBA00022692"/>
    </source>
</evidence>
<evidence type="ECO:0000256" key="16">
    <source>
        <dbReference type="ARBA" id="ARBA00022989"/>
    </source>
</evidence>
<dbReference type="SUPFAM" id="SSF52058">
    <property type="entry name" value="L domain-like"/>
    <property type="match status" value="2"/>
</dbReference>
<dbReference type="PROSITE" id="PS50011">
    <property type="entry name" value="PROTEIN_KINASE_DOM"/>
    <property type="match status" value="1"/>
</dbReference>
<keyword evidence="11 24" id="KW-0732">Signal</keyword>
<evidence type="ECO:0000256" key="13">
    <source>
        <dbReference type="ARBA" id="ARBA00022741"/>
    </source>
</evidence>
<dbReference type="SMART" id="SM00365">
    <property type="entry name" value="LRR_SD22"/>
    <property type="match status" value="6"/>
</dbReference>
<dbReference type="SUPFAM" id="SSF56112">
    <property type="entry name" value="Protein kinase-like (PK-like)"/>
    <property type="match status" value="1"/>
</dbReference>
<evidence type="ECO:0000256" key="14">
    <source>
        <dbReference type="ARBA" id="ARBA00022777"/>
    </source>
</evidence>
<feature type="binding site" evidence="22">
    <location>
        <position position="735"/>
    </location>
    <ligand>
        <name>ATP</name>
        <dbReference type="ChEBI" id="CHEBI:30616"/>
    </ligand>
</feature>
<evidence type="ECO:0000256" key="18">
    <source>
        <dbReference type="ARBA" id="ARBA00023170"/>
    </source>
</evidence>
<evidence type="ECO:0000256" key="9">
    <source>
        <dbReference type="ARBA" id="ARBA00022679"/>
    </source>
</evidence>
<keyword evidence="8" id="KW-0433">Leucine-rich repeat</keyword>
<dbReference type="GO" id="GO:0005524">
    <property type="term" value="F:ATP binding"/>
    <property type="evidence" value="ECO:0007669"/>
    <property type="project" value="UniProtKB-UniRule"/>
</dbReference>
<evidence type="ECO:0000256" key="2">
    <source>
        <dbReference type="ARBA" id="ARBA00004479"/>
    </source>
</evidence>
<dbReference type="Pfam" id="PF13855">
    <property type="entry name" value="LRR_8"/>
    <property type="match status" value="1"/>
</dbReference>
<dbReference type="Gene3D" id="3.30.200.20">
    <property type="entry name" value="Phosphorylase Kinase, domain 1"/>
    <property type="match status" value="1"/>
</dbReference>
<evidence type="ECO:0000256" key="22">
    <source>
        <dbReference type="PROSITE-ProRule" id="PRU10141"/>
    </source>
</evidence>
<evidence type="ECO:0000256" key="12">
    <source>
        <dbReference type="ARBA" id="ARBA00022737"/>
    </source>
</evidence>
<reference evidence="26 27" key="1">
    <citation type="submission" date="2024-11" db="EMBL/GenBank/DDBJ databases">
        <title>Chromosome-level genome assembly of Eucalyptus globulus Labill. provides insights into its genome evolution.</title>
        <authorList>
            <person name="Li X."/>
        </authorList>
    </citation>
    <scope>NUCLEOTIDE SEQUENCE [LARGE SCALE GENOMIC DNA]</scope>
    <source>
        <strain evidence="26">CL2024</strain>
        <tissue evidence="26">Fresh tender leaves</tissue>
    </source>
</reference>
<accession>A0ABD3KJU8</accession>
<evidence type="ECO:0000256" key="6">
    <source>
        <dbReference type="ARBA" id="ARBA00022527"/>
    </source>
</evidence>
<feature type="transmembrane region" description="Helical" evidence="23">
    <location>
        <begin position="647"/>
        <end position="674"/>
    </location>
</feature>
<dbReference type="EC" id="2.7.11.1" evidence="4"/>
<keyword evidence="27" id="KW-1185">Reference proteome</keyword>
<evidence type="ECO:0000256" key="3">
    <source>
        <dbReference type="ARBA" id="ARBA00008684"/>
    </source>
</evidence>
<dbReference type="SMART" id="SM00220">
    <property type="entry name" value="S_TKc"/>
    <property type="match status" value="1"/>
</dbReference>
<dbReference type="PANTHER" id="PTHR45974">
    <property type="entry name" value="RECEPTOR-LIKE PROTEIN 55"/>
    <property type="match status" value="1"/>
</dbReference>
<dbReference type="InterPro" id="IPR013210">
    <property type="entry name" value="LRR_N_plant-typ"/>
</dbReference>
<dbReference type="AlphaFoldDB" id="A0ABD3KJU8"/>
<feature type="domain" description="Protein kinase" evidence="25">
    <location>
        <begin position="706"/>
        <end position="980"/>
    </location>
</feature>
<feature type="signal peptide" evidence="24">
    <location>
        <begin position="1"/>
        <end position="31"/>
    </location>
</feature>
<evidence type="ECO:0000313" key="26">
    <source>
        <dbReference type="EMBL" id="KAL3740161.1"/>
    </source>
</evidence>
<dbReference type="PROSITE" id="PS00108">
    <property type="entry name" value="PROTEIN_KINASE_ST"/>
    <property type="match status" value="1"/>
</dbReference>
<keyword evidence="6" id="KW-0723">Serine/threonine-protein kinase</keyword>
<evidence type="ECO:0000256" key="21">
    <source>
        <dbReference type="ARBA" id="ARBA00048679"/>
    </source>
</evidence>
<keyword evidence="14" id="KW-0418">Kinase</keyword>